<evidence type="ECO:0000256" key="1">
    <source>
        <dbReference type="ARBA" id="ARBA00004167"/>
    </source>
</evidence>
<dbReference type="GO" id="GO:0004672">
    <property type="term" value="F:protein kinase activity"/>
    <property type="evidence" value="ECO:0007669"/>
    <property type="project" value="InterPro"/>
</dbReference>
<keyword evidence="13" id="KW-1185">Reference proteome</keyword>
<reference evidence="12" key="1">
    <citation type="submission" date="2021-01" db="EMBL/GenBank/DDBJ databases">
        <title>Adiantum capillus-veneris genome.</title>
        <authorList>
            <person name="Fang Y."/>
            <person name="Liao Q."/>
        </authorList>
    </citation>
    <scope>NUCLEOTIDE SEQUENCE</scope>
    <source>
        <strain evidence="12">H3</strain>
        <tissue evidence="12">Leaf</tissue>
    </source>
</reference>
<evidence type="ECO:0000313" key="12">
    <source>
        <dbReference type="EMBL" id="KAI5079083.1"/>
    </source>
</evidence>
<gene>
    <name evidence="12" type="ORF">GOP47_0006754</name>
</gene>
<dbReference type="OrthoDB" id="2683818at2759"/>
<evidence type="ECO:0000256" key="9">
    <source>
        <dbReference type="SAM" id="Phobius"/>
    </source>
</evidence>
<evidence type="ECO:0000256" key="2">
    <source>
        <dbReference type="ARBA" id="ARBA00022679"/>
    </source>
</evidence>
<dbReference type="PANTHER" id="PTHR47974:SF9">
    <property type="entry name" value="RECEPTOR-LIKE SERINE_THREONINE-PROTEIN KINASE"/>
    <property type="match status" value="1"/>
</dbReference>
<dbReference type="SUPFAM" id="SSF56112">
    <property type="entry name" value="Protein kinase-like (PK-like)"/>
    <property type="match status" value="1"/>
</dbReference>
<feature type="domain" description="Protein kinase" evidence="11">
    <location>
        <begin position="173"/>
        <end position="483"/>
    </location>
</feature>
<proteinExistence type="predicted"/>
<evidence type="ECO:0000256" key="10">
    <source>
        <dbReference type="SAM" id="SignalP"/>
    </source>
</evidence>
<dbReference type="PANTHER" id="PTHR47974">
    <property type="entry name" value="OS07G0415500 PROTEIN"/>
    <property type="match status" value="1"/>
</dbReference>
<dbReference type="GO" id="GO:0016020">
    <property type="term" value="C:membrane"/>
    <property type="evidence" value="ECO:0007669"/>
    <property type="project" value="UniProtKB-SubCell"/>
</dbReference>
<organism evidence="12 13">
    <name type="scientific">Adiantum capillus-veneris</name>
    <name type="common">Maidenhair fern</name>
    <dbReference type="NCBI Taxonomy" id="13818"/>
    <lineage>
        <taxon>Eukaryota</taxon>
        <taxon>Viridiplantae</taxon>
        <taxon>Streptophyta</taxon>
        <taxon>Embryophyta</taxon>
        <taxon>Tracheophyta</taxon>
        <taxon>Polypodiopsida</taxon>
        <taxon>Polypodiidae</taxon>
        <taxon>Polypodiales</taxon>
        <taxon>Pteridineae</taxon>
        <taxon>Pteridaceae</taxon>
        <taxon>Vittarioideae</taxon>
        <taxon>Adiantum</taxon>
    </lineage>
</organism>
<keyword evidence="5" id="KW-0547">Nucleotide-binding</keyword>
<keyword evidence="3 9" id="KW-0812">Transmembrane</keyword>
<feature type="signal peptide" evidence="10">
    <location>
        <begin position="1"/>
        <end position="32"/>
    </location>
</feature>
<keyword evidence="2" id="KW-0808">Transferase</keyword>
<feature type="chain" id="PRO_5039447111" description="Protein kinase domain-containing protein" evidence="10">
    <location>
        <begin position="33"/>
        <end position="512"/>
    </location>
</feature>
<dbReference type="Proteomes" id="UP000886520">
    <property type="component" value="Chromosome 6"/>
</dbReference>
<dbReference type="SMART" id="SM00220">
    <property type="entry name" value="S_TKc"/>
    <property type="match status" value="1"/>
</dbReference>
<keyword evidence="6" id="KW-0067">ATP-binding</keyword>
<evidence type="ECO:0000256" key="3">
    <source>
        <dbReference type="ARBA" id="ARBA00022692"/>
    </source>
</evidence>
<evidence type="ECO:0000256" key="5">
    <source>
        <dbReference type="ARBA" id="ARBA00022741"/>
    </source>
</evidence>
<comment type="caution">
    <text evidence="12">The sequence shown here is derived from an EMBL/GenBank/DDBJ whole genome shotgun (WGS) entry which is preliminary data.</text>
</comment>
<comment type="subcellular location">
    <subcellularLocation>
        <location evidence="1">Membrane</location>
        <topology evidence="1">Single-pass membrane protein</topology>
    </subcellularLocation>
</comment>
<dbReference type="InterPro" id="IPR008271">
    <property type="entry name" value="Ser/Thr_kinase_AS"/>
</dbReference>
<evidence type="ECO:0000256" key="7">
    <source>
        <dbReference type="ARBA" id="ARBA00022989"/>
    </source>
</evidence>
<name>A0A9D4V4G9_ADICA</name>
<dbReference type="InterPro" id="IPR000719">
    <property type="entry name" value="Prot_kinase_dom"/>
</dbReference>
<feature type="transmembrane region" description="Helical" evidence="9">
    <location>
        <begin position="109"/>
        <end position="133"/>
    </location>
</feature>
<evidence type="ECO:0000256" key="4">
    <source>
        <dbReference type="ARBA" id="ARBA00022729"/>
    </source>
</evidence>
<sequence length="512" mass="57707">MRQHHICGVEVRRKHLPAHWLDLILLLELLLPRHFLPAHSTSNCFLITQNISLLAITHDSNDWAWNYTATSEETIQKSAIVRKKDFVTHLKVALPVPTPFVSTPVSARLPLITLTGIIPFCIVMCFLLGLGLFHFRKRRSRLLQQAKEEEELHDILPHLPTRFSFKELQEETNRFSKLLGSGACGSVYEGTLLDGRKVAVKVLEGFLQRAHQAKDFLAEIATVEHTGHHNIVRLVGFWLQGSHRILIYQFMVRGSLDRWIFGPPADGSHASALDWRQRYNVALGVAQGLDYLHEGCEQPILHSDIKPQNILLSEQFVAKISDFGMSRLMQRDMHSCVMAGVRGTPGYIAPECFLHGSVSKKSDIYSLGIVMLEIVAGRKVLEFSRLNTTAIAALSADGSSAEEAWHLPSWAEKKWEQGCLMDIVDPVLLEESVTCSNVSAYGFDKVEAQRLLYIALWCIQEEPAQRPHASRVVKWLEGCEPNVPQPPHASNSTKPTTLRHSETWLVSYRTSN</sequence>
<dbReference type="AlphaFoldDB" id="A0A9D4V4G9"/>
<evidence type="ECO:0000256" key="8">
    <source>
        <dbReference type="ARBA" id="ARBA00023136"/>
    </source>
</evidence>
<accession>A0A9D4V4G9</accession>
<dbReference type="PROSITE" id="PS00108">
    <property type="entry name" value="PROTEIN_KINASE_ST"/>
    <property type="match status" value="1"/>
</dbReference>
<keyword evidence="4 10" id="KW-0732">Signal</keyword>
<dbReference type="Gene3D" id="1.10.510.10">
    <property type="entry name" value="Transferase(Phosphotransferase) domain 1"/>
    <property type="match status" value="1"/>
</dbReference>
<keyword evidence="7 9" id="KW-1133">Transmembrane helix</keyword>
<dbReference type="InterPro" id="IPR011009">
    <property type="entry name" value="Kinase-like_dom_sf"/>
</dbReference>
<dbReference type="GO" id="GO:0005524">
    <property type="term" value="F:ATP binding"/>
    <property type="evidence" value="ECO:0007669"/>
    <property type="project" value="UniProtKB-KW"/>
</dbReference>
<dbReference type="PROSITE" id="PS50011">
    <property type="entry name" value="PROTEIN_KINASE_DOM"/>
    <property type="match status" value="1"/>
</dbReference>
<dbReference type="FunFam" id="3.30.200.20:FF:000178">
    <property type="entry name" value="serine/threonine-protein kinase PBS1-like"/>
    <property type="match status" value="1"/>
</dbReference>
<protein>
    <recommendedName>
        <fullName evidence="11">Protein kinase domain-containing protein</fullName>
    </recommendedName>
</protein>
<dbReference type="Pfam" id="PF00069">
    <property type="entry name" value="Pkinase"/>
    <property type="match status" value="1"/>
</dbReference>
<keyword evidence="8 9" id="KW-0472">Membrane</keyword>
<evidence type="ECO:0000259" key="11">
    <source>
        <dbReference type="PROSITE" id="PS50011"/>
    </source>
</evidence>
<dbReference type="Gene3D" id="3.30.200.20">
    <property type="entry name" value="Phosphorylase Kinase, domain 1"/>
    <property type="match status" value="1"/>
</dbReference>
<dbReference type="FunFam" id="1.10.510.10:FF:000384">
    <property type="entry name" value="G-type lectin S-receptor-like serine/threonine-protein kinase"/>
    <property type="match status" value="1"/>
</dbReference>
<evidence type="ECO:0000256" key="6">
    <source>
        <dbReference type="ARBA" id="ARBA00022840"/>
    </source>
</evidence>
<dbReference type="EMBL" id="JABFUD020000006">
    <property type="protein sequence ID" value="KAI5079083.1"/>
    <property type="molecule type" value="Genomic_DNA"/>
</dbReference>
<evidence type="ECO:0000313" key="13">
    <source>
        <dbReference type="Proteomes" id="UP000886520"/>
    </source>
</evidence>